<proteinExistence type="predicted"/>
<dbReference type="GO" id="GO:0008270">
    <property type="term" value="F:zinc ion binding"/>
    <property type="evidence" value="ECO:0007669"/>
    <property type="project" value="UniProtKB-KW"/>
</dbReference>
<dbReference type="Pfam" id="PF01753">
    <property type="entry name" value="zf-MYND"/>
    <property type="match status" value="1"/>
</dbReference>
<dbReference type="EMBL" id="PDLM01000004">
    <property type="protein sequence ID" value="RDW80160.1"/>
    <property type="molecule type" value="Genomic_DNA"/>
</dbReference>
<evidence type="ECO:0000313" key="6">
    <source>
        <dbReference type="Proteomes" id="UP000256645"/>
    </source>
</evidence>
<feature type="domain" description="MYND-type" evidence="4">
    <location>
        <begin position="160"/>
        <end position="184"/>
    </location>
</feature>
<protein>
    <recommendedName>
        <fullName evidence="4">MYND-type domain-containing protein</fullName>
    </recommendedName>
</protein>
<keyword evidence="6" id="KW-1185">Reference proteome</keyword>
<gene>
    <name evidence="5" type="ORF">BP6252_04798</name>
</gene>
<evidence type="ECO:0000256" key="3">
    <source>
        <dbReference type="ARBA" id="ARBA00022833"/>
    </source>
</evidence>
<evidence type="ECO:0000256" key="2">
    <source>
        <dbReference type="ARBA" id="ARBA00022771"/>
    </source>
</evidence>
<evidence type="ECO:0000256" key="1">
    <source>
        <dbReference type="ARBA" id="ARBA00022723"/>
    </source>
</evidence>
<dbReference type="STRING" id="1849047.A0A3D8S1Y1"/>
<dbReference type="Proteomes" id="UP000256645">
    <property type="component" value="Unassembled WGS sequence"/>
</dbReference>
<evidence type="ECO:0000313" key="5">
    <source>
        <dbReference type="EMBL" id="RDW80160.1"/>
    </source>
</evidence>
<name>A0A3D8S1Y1_9HELO</name>
<comment type="caution">
    <text evidence="5">The sequence shown here is derived from an EMBL/GenBank/DDBJ whole genome shotgun (WGS) entry which is preliminary data.</text>
</comment>
<dbReference type="OrthoDB" id="5945798at2759"/>
<keyword evidence="2" id="KW-0863">Zinc-finger</keyword>
<organism evidence="5 6">
    <name type="scientific">Coleophoma cylindrospora</name>
    <dbReference type="NCBI Taxonomy" id="1849047"/>
    <lineage>
        <taxon>Eukaryota</taxon>
        <taxon>Fungi</taxon>
        <taxon>Dikarya</taxon>
        <taxon>Ascomycota</taxon>
        <taxon>Pezizomycotina</taxon>
        <taxon>Leotiomycetes</taxon>
        <taxon>Helotiales</taxon>
        <taxon>Dermateaceae</taxon>
        <taxon>Coleophoma</taxon>
    </lineage>
</organism>
<reference evidence="5 6" key="1">
    <citation type="journal article" date="2018" name="IMA Fungus">
        <title>IMA Genome-F 9: Draft genome sequence of Annulohypoxylon stygium, Aspergillus mulundensis, Berkeleyomyces basicola (syn. Thielaviopsis basicola), Ceratocystis smalleyi, two Cercospora beticola strains, Coleophoma cylindrospora, Fusarium fracticaudum, Phialophora cf. hyalina, and Morchella septimelata.</title>
        <authorList>
            <person name="Wingfield B.D."/>
            <person name="Bills G.F."/>
            <person name="Dong Y."/>
            <person name="Huang W."/>
            <person name="Nel W.J."/>
            <person name="Swalarsk-Parry B.S."/>
            <person name="Vaghefi N."/>
            <person name="Wilken P.M."/>
            <person name="An Z."/>
            <person name="de Beer Z.W."/>
            <person name="De Vos L."/>
            <person name="Chen L."/>
            <person name="Duong T.A."/>
            <person name="Gao Y."/>
            <person name="Hammerbacher A."/>
            <person name="Kikkert J.R."/>
            <person name="Li Y."/>
            <person name="Li H."/>
            <person name="Li K."/>
            <person name="Li Q."/>
            <person name="Liu X."/>
            <person name="Ma X."/>
            <person name="Naidoo K."/>
            <person name="Pethybridge S.J."/>
            <person name="Sun J."/>
            <person name="Steenkamp E.T."/>
            <person name="van der Nest M.A."/>
            <person name="van Wyk S."/>
            <person name="Wingfield M.J."/>
            <person name="Xiong C."/>
            <person name="Yue Q."/>
            <person name="Zhang X."/>
        </authorList>
    </citation>
    <scope>NUCLEOTIDE SEQUENCE [LARGE SCALE GENOMIC DNA]</scope>
    <source>
        <strain evidence="5 6">BP6252</strain>
    </source>
</reference>
<dbReference type="AlphaFoldDB" id="A0A3D8S1Y1"/>
<sequence length="185" mass="20062">MAPSQPFPNFTSPRTFPTFQALPLTNPPSLPGVTYPTAADLSSPYFLLGTLKENMTLSSNPTYILQDCAGQNFACVLRVPDSTASNPKFAVDGLKKGQTLVLANPTRGGVKEGKQGHVAANLEEVLILPTKVERLMELSIRVKSEQVQREGEVEEGEEVCQACGKKGDKLLRCKGCESAWYCDKA</sequence>
<keyword evidence="1" id="KW-0479">Metal-binding</keyword>
<keyword evidence="3" id="KW-0862">Zinc</keyword>
<accession>A0A3D8S1Y1</accession>
<dbReference type="InterPro" id="IPR002893">
    <property type="entry name" value="Znf_MYND"/>
</dbReference>
<dbReference type="Gene3D" id="6.10.140.2220">
    <property type="match status" value="1"/>
</dbReference>
<evidence type="ECO:0000259" key="4">
    <source>
        <dbReference type="Pfam" id="PF01753"/>
    </source>
</evidence>